<gene>
    <name evidence="1" type="ORF">I5U67_14540</name>
</gene>
<sequence>MSGELIFIRCMKGAAAVGALAICCALVASMMSMGCPVVGYSPSVMFALFVALLVLLVYSKFELARRGILSVAVRRVRFAFAMAFLAEMFMIGLLVARNLECDSFVRAIPIPGALLVFYTAAAFSFVFSDFYLGAARKIIRLGARPRNFLRDK</sequence>
<evidence type="ECO:0000313" key="2">
    <source>
        <dbReference type="Proteomes" id="UP000625930"/>
    </source>
</evidence>
<evidence type="ECO:0000313" key="1">
    <source>
        <dbReference type="EMBL" id="MBH1653383.1"/>
    </source>
</evidence>
<comment type="caution">
    <text evidence="1">The sequence shown here is derived from an EMBL/GenBank/DDBJ whole genome shotgun (WGS) entry which is preliminary data.</text>
</comment>
<dbReference type="RefSeq" id="WP_154264716.1">
    <property type="nucleotide sequence ID" value="NZ_CP040438.1"/>
</dbReference>
<name>A0A6B8J8T2_STEMA</name>
<proteinExistence type="predicted"/>
<dbReference type="EMBL" id="JADUNP010000032">
    <property type="protein sequence ID" value="MBH1653383.1"/>
    <property type="molecule type" value="Genomic_DNA"/>
</dbReference>
<dbReference type="AlphaFoldDB" id="A0A6B8J8T2"/>
<dbReference type="Proteomes" id="UP000625930">
    <property type="component" value="Unassembled WGS sequence"/>
</dbReference>
<reference evidence="1" key="1">
    <citation type="submission" date="2020-11" db="EMBL/GenBank/DDBJ databases">
        <title>Enhanced detection system for hospital associated transmission using whole genome sequencing surveillance.</title>
        <authorList>
            <person name="Harrison L.H."/>
            <person name="Van Tyne D."/>
            <person name="Marsh J.W."/>
            <person name="Griffith M.P."/>
            <person name="Snyder D.J."/>
            <person name="Cooper V.S."/>
            <person name="Mustapha M."/>
        </authorList>
    </citation>
    <scope>NUCLEOTIDE SEQUENCE</scope>
    <source>
        <strain evidence="1">STEN00091</strain>
    </source>
</reference>
<protein>
    <submittedName>
        <fullName evidence="1">Uncharacterized protein</fullName>
    </submittedName>
</protein>
<organism evidence="1 2">
    <name type="scientific">Stenotrophomonas maltophilia</name>
    <name type="common">Pseudomonas maltophilia</name>
    <name type="synonym">Xanthomonas maltophilia</name>
    <dbReference type="NCBI Taxonomy" id="40324"/>
    <lineage>
        <taxon>Bacteria</taxon>
        <taxon>Pseudomonadati</taxon>
        <taxon>Pseudomonadota</taxon>
        <taxon>Gammaproteobacteria</taxon>
        <taxon>Lysobacterales</taxon>
        <taxon>Lysobacteraceae</taxon>
        <taxon>Stenotrophomonas</taxon>
        <taxon>Stenotrophomonas maltophilia group</taxon>
    </lineage>
</organism>
<accession>A0A6B8J8T2</accession>